<keyword evidence="3 5" id="KW-0663">Pyridoxal phosphate</keyword>
<dbReference type="InterPro" id="IPR011079">
    <property type="entry name" value="Ala_racemase_C"/>
</dbReference>
<evidence type="ECO:0000259" key="8">
    <source>
        <dbReference type="SMART" id="SM01005"/>
    </source>
</evidence>
<evidence type="ECO:0000256" key="1">
    <source>
        <dbReference type="ARBA" id="ARBA00000316"/>
    </source>
</evidence>
<evidence type="ECO:0000256" key="2">
    <source>
        <dbReference type="ARBA" id="ARBA00001933"/>
    </source>
</evidence>
<comment type="caution">
    <text evidence="9">The sequence shown here is derived from an EMBL/GenBank/DDBJ whole genome shotgun (WGS) entry which is preliminary data.</text>
</comment>
<dbReference type="Pfam" id="PF01168">
    <property type="entry name" value="Ala_racemase_N"/>
    <property type="match status" value="1"/>
</dbReference>
<evidence type="ECO:0000256" key="7">
    <source>
        <dbReference type="PIRSR" id="PIRSR600821-52"/>
    </source>
</evidence>
<keyword evidence="4 5" id="KW-0413">Isomerase</keyword>
<sequence>MVIRADIDLGAIRHNARTLARLAAPAALLGVVKADAYGHGAEQVANVLVEEGVQQLAVATVGEAVQLREAGVTVPILVFAAPLAESLAAYARLELGVTVSSPEVAEAVVEAARVHGPLACHVKVDTGMHRLGFSPEAVPEALRYLAEAPGVSVDALWTHLATADGDLDYAREQLRAFSALVDRLGPLAPLTVHVANGPALIRLTHEVARPSTLIRAGGVLYGLSSSGDLAPEADAAGLKPAMRLSTRVVHLQTVEAGESVSYGRAWVAPEARRIATLAAGYADGVPRALSSSGHVGIGGRLYPIAGRVCMDMLMVDLGPPQASAPGTERPHGSGAIRVGDEAVLFGPGGPDILRQADAAGTISYDLTCGLAPRVARTWRDGAPGGP</sequence>
<dbReference type="InterPro" id="IPR000821">
    <property type="entry name" value="Ala_racemase"/>
</dbReference>
<gene>
    <name evidence="9" type="ORF">BSZ36_04530</name>
</gene>
<dbReference type="PANTHER" id="PTHR30511">
    <property type="entry name" value="ALANINE RACEMASE"/>
    <property type="match status" value="1"/>
</dbReference>
<dbReference type="SMART" id="SM01005">
    <property type="entry name" value="Ala_racemase_C"/>
    <property type="match status" value="1"/>
</dbReference>
<dbReference type="InterPro" id="IPR009006">
    <property type="entry name" value="Ala_racemase/Decarboxylase_C"/>
</dbReference>
<evidence type="ECO:0000256" key="4">
    <source>
        <dbReference type="ARBA" id="ARBA00023235"/>
    </source>
</evidence>
<dbReference type="OrthoDB" id="9801978at2"/>
<comment type="catalytic activity">
    <reaction evidence="1 5">
        <text>L-alanine = D-alanine</text>
        <dbReference type="Rhea" id="RHEA:20249"/>
        <dbReference type="ChEBI" id="CHEBI:57416"/>
        <dbReference type="ChEBI" id="CHEBI:57972"/>
        <dbReference type="EC" id="5.1.1.1"/>
    </reaction>
</comment>
<dbReference type="FunFam" id="3.20.20.10:FF:000002">
    <property type="entry name" value="Alanine racemase"/>
    <property type="match status" value="1"/>
</dbReference>
<dbReference type="FunCoup" id="A0A259TX83">
    <property type="interactions" value="353"/>
</dbReference>
<dbReference type="EC" id="5.1.1.1" evidence="5"/>
<feature type="binding site" evidence="5 7">
    <location>
        <position position="310"/>
    </location>
    <ligand>
        <name>substrate</name>
    </ligand>
</feature>
<dbReference type="HAMAP" id="MF_01201">
    <property type="entry name" value="Ala_racemase"/>
    <property type="match status" value="1"/>
</dbReference>
<dbReference type="PROSITE" id="PS00395">
    <property type="entry name" value="ALANINE_RACEMASE"/>
    <property type="match status" value="1"/>
</dbReference>
<feature type="active site" description="Proton acceptor; specific for L-alanine" evidence="5">
    <location>
        <position position="262"/>
    </location>
</feature>
<dbReference type="GO" id="GO:0005829">
    <property type="term" value="C:cytosol"/>
    <property type="evidence" value="ECO:0007669"/>
    <property type="project" value="TreeGrafter"/>
</dbReference>
<comment type="pathway">
    <text evidence="5">Amino-acid biosynthesis; D-alanine biosynthesis; D-alanine from L-alanine: step 1/1.</text>
</comment>
<feature type="domain" description="Alanine racemase C-terminal" evidence="8">
    <location>
        <begin position="241"/>
        <end position="379"/>
    </location>
</feature>
<dbReference type="EMBL" id="MQWB01000001">
    <property type="protein sequence ID" value="OZC02306.1"/>
    <property type="molecule type" value="Genomic_DNA"/>
</dbReference>
<dbReference type="SUPFAM" id="SSF50621">
    <property type="entry name" value="Alanine racemase C-terminal domain-like"/>
    <property type="match status" value="1"/>
</dbReference>
<dbReference type="Gene3D" id="2.40.37.10">
    <property type="entry name" value="Lyase, Ornithine Decarboxylase, Chain A, domain 1"/>
    <property type="match status" value="1"/>
</dbReference>
<comment type="function">
    <text evidence="5">Catalyzes the interconversion of L-alanine and D-alanine. May also act on other amino acids.</text>
</comment>
<evidence type="ECO:0000313" key="9">
    <source>
        <dbReference type="EMBL" id="OZC02306.1"/>
    </source>
</evidence>
<comment type="similarity">
    <text evidence="5">Belongs to the alanine racemase family.</text>
</comment>
<dbReference type="UniPathway" id="UPA00042">
    <property type="reaction ID" value="UER00497"/>
</dbReference>
<dbReference type="GO" id="GO:0008784">
    <property type="term" value="F:alanine racemase activity"/>
    <property type="evidence" value="ECO:0007669"/>
    <property type="project" value="UniProtKB-UniRule"/>
</dbReference>
<feature type="modified residue" description="N6-(pyridoxal phosphate)lysine" evidence="5 6">
    <location>
        <position position="33"/>
    </location>
</feature>
<accession>A0A259TX83</accession>
<reference evidence="9 10" key="1">
    <citation type="submission" date="2016-11" db="EMBL/GenBank/DDBJ databases">
        <title>Study of marine rhodopsin-containing bacteria.</title>
        <authorList>
            <person name="Yoshizawa S."/>
            <person name="Kumagai Y."/>
            <person name="Kogure K."/>
        </authorList>
    </citation>
    <scope>NUCLEOTIDE SEQUENCE [LARGE SCALE GENOMIC DNA]</scope>
    <source>
        <strain evidence="9 10">SG-29</strain>
    </source>
</reference>
<dbReference type="Proteomes" id="UP000216446">
    <property type="component" value="Unassembled WGS sequence"/>
</dbReference>
<comment type="cofactor">
    <cofactor evidence="2 5 6">
        <name>pyridoxal 5'-phosphate</name>
        <dbReference type="ChEBI" id="CHEBI:597326"/>
    </cofactor>
</comment>
<dbReference type="InterPro" id="IPR029066">
    <property type="entry name" value="PLP-binding_barrel"/>
</dbReference>
<dbReference type="SUPFAM" id="SSF51419">
    <property type="entry name" value="PLP-binding barrel"/>
    <property type="match status" value="1"/>
</dbReference>
<evidence type="ECO:0000256" key="6">
    <source>
        <dbReference type="PIRSR" id="PIRSR600821-50"/>
    </source>
</evidence>
<dbReference type="PANTHER" id="PTHR30511:SF0">
    <property type="entry name" value="ALANINE RACEMASE, CATABOLIC-RELATED"/>
    <property type="match status" value="1"/>
</dbReference>
<dbReference type="InterPro" id="IPR001608">
    <property type="entry name" value="Ala_racemase_N"/>
</dbReference>
<dbReference type="GO" id="GO:0030170">
    <property type="term" value="F:pyridoxal phosphate binding"/>
    <property type="evidence" value="ECO:0007669"/>
    <property type="project" value="UniProtKB-UniRule"/>
</dbReference>
<feature type="binding site" evidence="5 7">
    <location>
        <position position="130"/>
    </location>
    <ligand>
        <name>substrate</name>
    </ligand>
</feature>
<evidence type="ECO:0000256" key="3">
    <source>
        <dbReference type="ARBA" id="ARBA00022898"/>
    </source>
</evidence>
<keyword evidence="10" id="KW-1185">Reference proteome</keyword>
<proteinExistence type="inferred from homology"/>
<feature type="active site" description="Proton acceptor; specific for D-alanine" evidence="5">
    <location>
        <position position="33"/>
    </location>
</feature>
<dbReference type="NCBIfam" id="TIGR00492">
    <property type="entry name" value="alr"/>
    <property type="match status" value="1"/>
</dbReference>
<dbReference type="Pfam" id="PF00842">
    <property type="entry name" value="Ala_racemase_C"/>
    <property type="match status" value="1"/>
</dbReference>
<dbReference type="PRINTS" id="PR00992">
    <property type="entry name" value="ALARACEMASE"/>
</dbReference>
<dbReference type="AlphaFoldDB" id="A0A259TX83"/>
<name>A0A259TX83_9BACT</name>
<dbReference type="GO" id="GO:0030632">
    <property type="term" value="P:D-alanine biosynthetic process"/>
    <property type="evidence" value="ECO:0007669"/>
    <property type="project" value="UniProtKB-UniRule"/>
</dbReference>
<dbReference type="CDD" id="cd00430">
    <property type="entry name" value="PLPDE_III_AR"/>
    <property type="match status" value="1"/>
</dbReference>
<dbReference type="InterPro" id="IPR020622">
    <property type="entry name" value="Ala_racemase_pyridoxalP-BS"/>
</dbReference>
<dbReference type="GO" id="GO:0009252">
    <property type="term" value="P:peptidoglycan biosynthetic process"/>
    <property type="evidence" value="ECO:0007669"/>
    <property type="project" value="TreeGrafter"/>
</dbReference>
<dbReference type="Gene3D" id="3.20.20.10">
    <property type="entry name" value="Alanine racemase"/>
    <property type="match status" value="1"/>
</dbReference>
<organism evidence="9 10">
    <name type="scientific">Rubricoccus marinus</name>
    <dbReference type="NCBI Taxonomy" id="716817"/>
    <lineage>
        <taxon>Bacteria</taxon>
        <taxon>Pseudomonadati</taxon>
        <taxon>Rhodothermota</taxon>
        <taxon>Rhodothermia</taxon>
        <taxon>Rhodothermales</taxon>
        <taxon>Rubricoccaceae</taxon>
        <taxon>Rubricoccus</taxon>
    </lineage>
</organism>
<dbReference type="InParanoid" id="A0A259TX83"/>
<protein>
    <recommendedName>
        <fullName evidence="5">Alanine racemase</fullName>
        <ecNumber evidence="5">5.1.1.1</ecNumber>
    </recommendedName>
</protein>
<evidence type="ECO:0000313" key="10">
    <source>
        <dbReference type="Proteomes" id="UP000216446"/>
    </source>
</evidence>
<evidence type="ECO:0000256" key="5">
    <source>
        <dbReference type="HAMAP-Rule" id="MF_01201"/>
    </source>
</evidence>